<feature type="domain" description="NACHT" evidence="4">
    <location>
        <begin position="193"/>
        <end position="342"/>
    </location>
</feature>
<dbReference type="InterPro" id="IPR001680">
    <property type="entry name" value="WD40_rpt"/>
</dbReference>
<dbReference type="PANTHER" id="PTHR19848">
    <property type="entry name" value="WD40 REPEAT PROTEIN"/>
    <property type="match status" value="1"/>
</dbReference>
<keyword evidence="2" id="KW-0677">Repeat</keyword>
<dbReference type="Pfam" id="PF24883">
    <property type="entry name" value="NPHP3_N"/>
    <property type="match status" value="1"/>
</dbReference>
<dbReference type="PANTHER" id="PTHR19848:SF8">
    <property type="entry name" value="F-BOX AND WD REPEAT DOMAIN CONTAINING 7"/>
    <property type="match status" value="1"/>
</dbReference>
<feature type="repeat" description="WD" evidence="3">
    <location>
        <begin position="841"/>
        <end position="877"/>
    </location>
</feature>
<reference evidence="5" key="1">
    <citation type="journal article" date="2021" name="Nat. Commun.">
        <title>Genetic determinants of endophytism in the Arabidopsis root mycobiome.</title>
        <authorList>
            <person name="Mesny F."/>
            <person name="Miyauchi S."/>
            <person name="Thiergart T."/>
            <person name="Pickel B."/>
            <person name="Atanasova L."/>
            <person name="Karlsson M."/>
            <person name="Huettel B."/>
            <person name="Barry K.W."/>
            <person name="Haridas S."/>
            <person name="Chen C."/>
            <person name="Bauer D."/>
            <person name="Andreopoulos W."/>
            <person name="Pangilinan J."/>
            <person name="LaButti K."/>
            <person name="Riley R."/>
            <person name="Lipzen A."/>
            <person name="Clum A."/>
            <person name="Drula E."/>
            <person name="Henrissat B."/>
            <person name="Kohler A."/>
            <person name="Grigoriev I.V."/>
            <person name="Martin F.M."/>
            <person name="Hacquard S."/>
        </authorList>
    </citation>
    <scope>NUCLEOTIDE SEQUENCE</scope>
    <source>
        <strain evidence="5">MPI-CAGE-AT-0016</strain>
    </source>
</reference>
<dbReference type="InterPro" id="IPR007111">
    <property type="entry name" value="NACHT_NTPase"/>
</dbReference>
<comment type="caution">
    <text evidence="5">The sequence shown here is derived from an EMBL/GenBank/DDBJ whole genome shotgun (WGS) entry which is preliminary data.</text>
</comment>
<dbReference type="InterPro" id="IPR027417">
    <property type="entry name" value="P-loop_NTPase"/>
</dbReference>
<dbReference type="InterPro" id="IPR011044">
    <property type="entry name" value="Quino_amine_DH_bsu"/>
</dbReference>
<dbReference type="InterPro" id="IPR056884">
    <property type="entry name" value="NPHP3-like_N"/>
</dbReference>
<evidence type="ECO:0000313" key="6">
    <source>
        <dbReference type="Proteomes" id="UP000813385"/>
    </source>
</evidence>
<accession>A0A8K0T6P9</accession>
<evidence type="ECO:0000259" key="4">
    <source>
        <dbReference type="PROSITE" id="PS50837"/>
    </source>
</evidence>
<dbReference type="Proteomes" id="UP000813385">
    <property type="component" value="Unassembled WGS sequence"/>
</dbReference>
<keyword evidence="1 3" id="KW-0853">WD repeat</keyword>
<keyword evidence="6" id="KW-1185">Reference proteome</keyword>
<name>A0A8K0T6P9_9PEZI</name>
<evidence type="ECO:0000256" key="3">
    <source>
        <dbReference type="PROSITE-ProRule" id="PRU00221"/>
    </source>
</evidence>
<gene>
    <name evidence="5" type="ORF">B0T11DRAFT_288210</name>
</gene>
<sequence length="1413" mass="157136">MAAEALGVASSVIAIVDMSFKIIHLVGRYMSGVRGAKDDMRNLVAEITECHTAADEMDKLLKDPKAQGLRSSRELASMLDPARVTLKELLAKLEKSSDSSLGRLRWPQMKDSIEDTVKRLARARERMLFMMNVDQTRQGQNIEHRIVIDNLPTAEGAAFDSHAHEHNNACMPDTRVELLEEISQWIDGTDSRLIFWLNGMAGTGKSTISQTVARSQSRAGRLGASFFFKKGEAGRGSIARFMSTLARQLADSVPGVGPLIKAAVDKDPDIGKKLVQQQFDKLIREPLATVLQSAATTARIVFVIDALDECEKDADIRLLVQVLASATSLRSHLRFFLTSRPDLSVRLGFRKAKDTYQDLVLHDIPESIVEHDLAVFFRNSFDLIRSDFNTIADTEDDKLPTEWPGDETVHELVSRSKPLFIFAATLCRFVSDPLCGNPKSLLGQILSSAATGSPLSQTYRPVLDSQLLNVPTSLRAGIIKDFVLVVGSIVILAEPLGISNLASLLGESRDTICDRLRLLHAVLRVPQDDSPVRLLHLSFRDYLLDPSSQEHGANQFHVDEDHTHRTIAERCICVMREHPLHQNIAGLSFPGMQTSDVSSQQLASAISPALHYACRYWIHHWTSSSFQEYSGVTIHEFLKQHLLYWFEAMSLLGHLGEALNALHSLLSWMQEPKEYHSLSDLSEFLLDAIRFLRSNFHVIGHAPLQIYASALALSPTQSIVKSSFISLIPRWLTLQPPVRDTWDACLVRLECPEEARHVTFSHDSKRLAVLTWGGNIFLFNVETGEREASLVLEEHEKPAPGKDYQLAFSRFSEILALALGSIVYLWTVQTGNRFRNLKGYDAVRSISFSADSKTLFTSIDKGEIRAWDLESGACTVVFDYHHGTSHEFVNCHHSTVSHPLLLAYEGGIAHIYDTQTNDCQATLVGHTESALTTGMASSHNNGRIVIQSSSGKIGCWNAMTGEFLGETTVPEARVFSVKFCGQSQSSVATTTERGSIHLWNIDTGETSEIWPSQGSLGAFAFSPNEGLLATCDRDILIWGTHALKHQQPRASKYAFHPPIICDLIFSNDSRVLVSSSHHGSIRIWDVEEGCSEEIPERHLFQLPQVSDNFTPGSESFCALWESLGNTHWVTCVPEEEKVFMVKFSKTFDTLAVVTRGEGPCLIQLWDVMTQQKAQSLEPFREEWDELDSIFFSDDSTMLAAVITGPEPDCVNLIAIWDVCSGACVRVEVFPNLELCSSAALFLPDGKKLACVSNSSLCLWDLESGARQWGLEQHKEVKFCSLASSSDSKRLFSTSDSGTKIWIWDVETLQCNAIIMTPGFPWRVHVLPGNRHLATDIGIISIDNDEGLFRPEGLGYNKAGWITWDGLDWFWLPSQYRAYRFSRHSGSVRVQGDRIALGCESGDVVFFGINGAMG</sequence>
<dbReference type="EMBL" id="JAGPXD010000005">
    <property type="protein sequence ID" value="KAH7354192.1"/>
    <property type="molecule type" value="Genomic_DNA"/>
</dbReference>
<dbReference type="SUPFAM" id="SSF52540">
    <property type="entry name" value="P-loop containing nucleoside triphosphate hydrolases"/>
    <property type="match status" value="1"/>
</dbReference>
<dbReference type="PROSITE" id="PS50294">
    <property type="entry name" value="WD_REPEATS_REGION"/>
    <property type="match status" value="1"/>
</dbReference>
<evidence type="ECO:0000256" key="1">
    <source>
        <dbReference type="ARBA" id="ARBA00022574"/>
    </source>
</evidence>
<evidence type="ECO:0000313" key="5">
    <source>
        <dbReference type="EMBL" id="KAH7354192.1"/>
    </source>
</evidence>
<proteinExistence type="predicted"/>
<evidence type="ECO:0000256" key="2">
    <source>
        <dbReference type="ARBA" id="ARBA00022737"/>
    </source>
</evidence>
<dbReference type="SMART" id="SM00320">
    <property type="entry name" value="WD40"/>
    <property type="match status" value="8"/>
</dbReference>
<dbReference type="SUPFAM" id="SSF50998">
    <property type="entry name" value="Quinoprotein alcohol dehydrogenase-like"/>
    <property type="match status" value="1"/>
</dbReference>
<dbReference type="Gene3D" id="3.40.50.300">
    <property type="entry name" value="P-loop containing nucleotide triphosphate hydrolases"/>
    <property type="match status" value="1"/>
</dbReference>
<dbReference type="InterPro" id="IPR011047">
    <property type="entry name" value="Quinoprotein_ADH-like_sf"/>
</dbReference>
<dbReference type="PROSITE" id="PS50837">
    <property type="entry name" value="NACHT"/>
    <property type="match status" value="1"/>
</dbReference>
<dbReference type="InterPro" id="IPR015943">
    <property type="entry name" value="WD40/YVTN_repeat-like_dom_sf"/>
</dbReference>
<protein>
    <recommendedName>
        <fullName evidence="4">NACHT domain-containing protein</fullName>
    </recommendedName>
</protein>
<dbReference type="SUPFAM" id="SSF50969">
    <property type="entry name" value="YVTN repeat-like/Quinoprotein amine dehydrogenase"/>
    <property type="match status" value="1"/>
</dbReference>
<dbReference type="Gene3D" id="2.130.10.10">
    <property type="entry name" value="YVTN repeat-like/Quinoprotein amine dehydrogenase"/>
    <property type="match status" value="3"/>
</dbReference>
<dbReference type="OrthoDB" id="538223at2759"/>
<organism evidence="5 6">
    <name type="scientific">Plectosphaerella cucumerina</name>
    <dbReference type="NCBI Taxonomy" id="40658"/>
    <lineage>
        <taxon>Eukaryota</taxon>
        <taxon>Fungi</taxon>
        <taxon>Dikarya</taxon>
        <taxon>Ascomycota</taxon>
        <taxon>Pezizomycotina</taxon>
        <taxon>Sordariomycetes</taxon>
        <taxon>Hypocreomycetidae</taxon>
        <taxon>Glomerellales</taxon>
        <taxon>Plectosphaerellaceae</taxon>
        <taxon>Plectosphaerella</taxon>
    </lineage>
</organism>
<dbReference type="PROSITE" id="PS50082">
    <property type="entry name" value="WD_REPEATS_2"/>
    <property type="match status" value="2"/>
</dbReference>
<feature type="repeat" description="WD" evidence="3">
    <location>
        <begin position="1053"/>
        <end position="1089"/>
    </location>
</feature>
<dbReference type="Pfam" id="PF00400">
    <property type="entry name" value="WD40"/>
    <property type="match status" value="1"/>
</dbReference>